<proteinExistence type="predicted"/>
<dbReference type="Proteomes" id="UP000001876">
    <property type="component" value="Unassembled WGS sequence"/>
</dbReference>
<dbReference type="OrthoDB" id="530589at2759"/>
<dbReference type="OMA" id="CWNERRE"/>
<reference evidence="2 3" key="1">
    <citation type="journal article" date="2009" name="Science">
        <title>Green evolution and dynamic adaptations revealed by genomes of the marine picoeukaryotes Micromonas.</title>
        <authorList>
            <person name="Worden A.Z."/>
            <person name="Lee J.H."/>
            <person name="Mock T."/>
            <person name="Rouze P."/>
            <person name="Simmons M.P."/>
            <person name="Aerts A.L."/>
            <person name="Allen A.E."/>
            <person name="Cuvelier M.L."/>
            <person name="Derelle E."/>
            <person name="Everett M.V."/>
            <person name="Foulon E."/>
            <person name="Grimwood J."/>
            <person name="Gundlach H."/>
            <person name="Henrissat B."/>
            <person name="Napoli C."/>
            <person name="McDonald S.M."/>
            <person name="Parker M.S."/>
            <person name="Rombauts S."/>
            <person name="Salamov A."/>
            <person name="Von Dassow P."/>
            <person name="Badger J.H."/>
            <person name="Coutinho P.M."/>
            <person name="Demir E."/>
            <person name="Dubchak I."/>
            <person name="Gentemann C."/>
            <person name="Eikrem W."/>
            <person name="Gready J.E."/>
            <person name="John U."/>
            <person name="Lanier W."/>
            <person name="Lindquist E.A."/>
            <person name="Lucas S."/>
            <person name="Mayer K.F."/>
            <person name="Moreau H."/>
            <person name="Not F."/>
            <person name="Otillar R."/>
            <person name="Panaud O."/>
            <person name="Pangilinan J."/>
            <person name="Paulsen I."/>
            <person name="Piegu B."/>
            <person name="Poliakov A."/>
            <person name="Robbens S."/>
            <person name="Schmutz J."/>
            <person name="Toulza E."/>
            <person name="Wyss T."/>
            <person name="Zelensky A."/>
            <person name="Zhou K."/>
            <person name="Armbrust E.V."/>
            <person name="Bhattacharya D."/>
            <person name="Goodenough U.W."/>
            <person name="Van de Peer Y."/>
            <person name="Grigoriev I.V."/>
        </authorList>
    </citation>
    <scope>NUCLEOTIDE SEQUENCE [LARGE SCALE GENOMIC DNA]</scope>
    <source>
        <strain evidence="2 3">CCMP1545</strain>
    </source>
</reference>
<evidence type="ECO:0000256" key="1">
    <source>
        <dbReference type="SAM" id="MobiDB-lite"/>
    </source>
</evidence>
<sequence length="464" mass="49548">MTTRRDDDDDEDDASVRSEVGDALRRLGSAVGVGTSRGDDDEEEEETADAMLTRLGMRASFDDDRRATDAEVRSVLASMYRVALGGDAAGDEARDGDGDDDRDGLSSSSALRSSVARSDASSLSSLYSAKDAPYVISRGALTPPWYAKSYYKVVAVVGPGGPRGDAYHYVSVYDGVTRYDVGSTVCHPAAPGHGGGLYVSPTIEGCLRRDKNMFPRNSMLLNAPRAIAKCRCWNERRETDPVFYGTKLAFTFARVDEILPYPSTWGVNIDGAGVTTWTTVGPLADEVARASYPGPGHGAFDPNGKQYNRDVPAAVAPGGSVYRPPRSPATSARRRAEELGEEEEEDAPRLMRASFDATAARSGGLGGGLGGVERASASRVDDAVSRIVRRLEAKALGDVENTGERDAAARVGKSGRNADAAERRSVELVKAQATTIALEEEVRAMERRLDATRYGAGVVAYIRA</sequence>
<feature type="region of interest" description="Disordered" evidence="1">
    <location>
        <begin position="314"/>
        <end position="348"/>
    </location>
</feature>
<dbReference type="AlphaFoldDB" id="C1MXD6"/>
<evidence type="ECO:0000313" key="2">
    <source>
        <dbReference type="EMBL" id="EEH55444.1"/>
    </source>
</evidence>
<dbReference type="EMBL" id="GG663742">
    <property type="protein sequence ID" value="EEH55444.1"/>
    <property type="molecule type" value="Genomic_DNA"/>
</dbReference>
<feature type="compositionally biased region" description="Acidic residues" evidence="1">
    <location>
        <begin position="39"/>
        <end position="48"/>
    </location>
</feature>
<protein>
    <submittedName>
        <fullName evidence="2">Predicted protein</fullName>
    </submittedName>
</protein>
<feature type="region of interest" description="Disordered" evidence="1">
    <location>
        <begin position="88"/>
        <end position="111"/>
    </location>
</feature>
<accession>C1MXD6</accession>
<dbReference type="GeneID" id="9685815"/>
<name>C1MXD6_MICPC</name>
<organism evidence="3">
    <name type="scientific">Micromonas pusilla (strain CCMP1545)</name>
    <name type="common">Picoplanktonic green alga</name>
    <dbReference type="NCBI Taxonomy" id="564608"/>
    <lineage>
        <taxon>Eukaryota</taxon>
        <taxon>Viridiplantae</taxon>
        <taxon>Chlorophyta</taxon>
        <taxon>Mamiellophyceae</taxon>
        <taxon>Mamiellales</taxon>
        <taxon>Mamiellaceae</taxon>
        <taxon>Micromonas</taxon>
    </lineage>
</organism>
<dbReference type="RefSeq" id="XP_003060675.1">
    <property type="nucleotide sequence ID" value="XM_003060629.1"/>
</dbReference>
<feature type="region of interest" description="Disordered" evidence="1">
    <location>
        <begin position="1"/>
        <end position="55"/>
    </location>
</feature>
<keyword evidence="3" id="KW-1185">Reference proteome</keyword>
<gene>
    <name evidence="2" type="ORF">MICPUCDRAFT_60117</name>
</gene>
<evidence type="ECO:0000313" key="3">
    <source>
        <dbReference type="Proteomes" id="UP000001876"/>
    </source>
</evidence>
<feature type="compositionally biased region" description="Basic and acidic residues" evidence="1">
    <location>
        <begin position="14"/>
        <end position="25"/>
    </location>
</feature>
<dbReference type="KEGG" id="mpp:MICPUCDRAFT_60117"/>